<evidence type="ECO:0000259" key="9">
    <source>
        <dbReference type="PROSITE" id="PS50824"/>
    </source>
</evidence>
<feature type="region of interest" description="Disordered" evidence="7">
    <location>
        <begin position="93"/>
        <end position="114"/>
    </location>
</feature>
<evidence type="ECO:0000256" key="6">
    <source>
        <dbReference type="ARBA" id="ARBA00022840"/>
    </source>
</evidence>
<dbReference type="FunFam" id="3.40.50.300:FF:001524">
    <property type="entry name" value="Si:dkey-126g1.7"/>
    <property type="match status" value="1"/>
</dbReference>
<evidence type="ECO:0000256" key="1">
    <source>
        <dbReference type="ARBA" id="ARBA00004496"/>
    </source>
</evidence>
<dbReference type="PROSITE" id="PS50168">
    <property type="entry name" value="DED"/>
    <property type="match status" value="1"/>
</dbReference>
<dbReference type="Gene3D" id="3.40.50.300">
    <property type="entry name" value="P-loop containing nucleotide triphosphate hydrolases"/>
    <property type="match status" value="1"/>
</dbReference>
<dbReference type="SUPFAM" id="SSF47986">
    <property type="entry name" value="DEATH domain"/>
    <property type="match status" value="1"/>
</dbReference>
<dbReference type="InterPro" id="IPR029495">
    <property type="entry name" value="NACHT-assoc"/>
</dbReference>
<dbReference type="InterPro" id="IPR051261">
    <property type="entry name" value="NLR"/>
</dbReference>
<dbReference type="SMART" id="SM01289">
    <property type="entry name" value="PYRIN"/>
    <property type="match status" value="1"/>
</dbReference>
<feature type="domain" description="DED" evidence="8">
    <location>
        <begin position="3"/>
        <end position="85"/>
    </location>
</feature>
<dbReference type="Pfam" id="PF17776">
    <property type="entry name" value="NLRC4_HD2"/>
    <property type="match status" value="1"/>
</dbReference>
<dbReference type="Pfam" id="PF05729">
    <property type="entry name" value="NACHT"/>
    <property type="match status" value="1"/>
</dbReference>
<reference evidence="11" key="1">
    <citation type="submission" date="2025-08" db="UniProtKB">
        <authorList>
            <consortium name="Ensembl"/>
        </authorList>
    </citation>
    <scope>IDENTIFICATION</scope>
</reference>
<dbReference type="CDD" id="cd08321">
    <property type="entry name" value="Pyrin_ASC-like"/>
    <property type="match status" value="1"/>
</dbReference>
<dbReference type="InterPro" id="IPR041267">
    <property type="entry name" value="NLRP_HD2"/>
</dbReference>
<evidence type="ECO:0000313" key="11">
    <source>
        <dbReference type="Ensembl" id="ENSMZEP00005018971.1"/>
    </source>
</evidence>
<feature type="domain" description="NACHT" evidence="10">
    <location>
        <begin position="133"/>
        <end position="267"/>
    </location>
</feature>
<protein>
    <recommendedName>
        <fullName evidence="13">NACHT domain-containing protein</fullName>
    </recommendedName>
</protein>
<evidence type="ECO:0000256" key="5">
    <source>
        <dbReference type="ARBA" id="ARBA00022741"/>
    </source>
</evidence>
<dbReference type="InterPro" id="IPR001875">
    <property type="entry name" value="DED_dom"/>
</dbReference>
<dbReference type="InterPro" id="IPR027417">
    <property type="entry name" value="P-loop_NTPase"/>
</dbReference>
<feature type="domain" description="Pyrin" evidence="9">
    <location>
        <begin position="1"/>
        <end position="59"/>
    </location>
</feature>
<proteinExistence type="predicted"/>
<dbReference type="SMART" id="SM01288">
    <property type="entry name" value="FISNA"/>
    <property type="match status" value="1"/>
</dbReference>
<evidence type="ECO:0000256" key="7">
    <source>
        <dbReference type="SAM" id="MobiDB-lite"/>
    </source>
</evidence>
<reference evidence="11" key="2">
    <citation type="submission" date="2025-09" db="UniProtKB">
        <authorList>
            <consortium name="Ensembl"/>
        </authorList>
    </citation>
    <scope>IDENTIFICATION</scope>
</reference>
<evidence type="ECO:0000259" key="10">
    <source>
        <dbReference type="PROSITE" id="PS50837"/>
    </source>
</evidence>
<dbReference type="Ensembl" id="ENSMZET00005019579.1">
    <property type="protein sequence ID" value="ENSMZEP00005018971.1"/>
    <property type="gene ID" value="ENSMZEG00005014231.1"/>
</dbReference>
<evidence type="ECO:0000256" key="3">
    <source>
        <dbReference type="ARBA" id="ARBA00022614"/>
    </source>
</evidence>
<dbReference type="GO" id="GO:0005737">
    <property type="term" value="C:cytoplasm"/>
    <property type="evidence" value="ECO:0007669"/>
    <property type="project" value="UniProtKB-SubCell"/>
</dbReference>
<keyword evidence="2" id="KW-0963">Cytoplasm</keyword>
<keyword evidence="6" id="KW-0067">ATP-binding</keyword>
<dbReference type="InterPro" id="IPR011029">
    <property type="entry name" value="DEATH-like_dom_sf"/>
</dbReference>
<accession>A0A3P9CAN3</accession>
<evidence type="ECO:0000259" key="8">
    <source>
        <dbReference type="PROSITE" id="PS50168"/>
    </source>
</evidence>
<dbReference type="GeneTree" id="ENSGT01150000286915"/>
<dbReference type="InterPro" id="IPR007111">
    <property type="entry name" value="NACHT_NTPase"/>
</dbReference>
<dbReference type="Proteomes" id="UP000265160">
    <property type="component" value="Unplaced"/>
</dbReference>
<dbReference type="PANTHER" id="PTHR24106">
    <property type="entry name" value="NACHT, LRR AND CARD DOMAINS-CONTAINING"/>
    <property type="match status" value="1"/>
</dbReference>
<comment type="subcellular location">
    <subcellularLocation>
        <location evidence="1">Cytoplasm</location>
    </subcellularLocation>
</comment>
<evidence type="ECO:0000313" key="12">
    <source>
        <dbReference type="Proteomes" id="UP000265160"/>
    </source>
</evidence>
<dbReference type="Pfam" id="PF17779">
    <property type="entry name" value="WHD_NOD2"/>
    <property type="match status" value="1"/>
</dbReference>
<keyword evidence="12" id="KW-1185">Reference proteome</keyword>
<dbReference type="AlphaFoldDB" id="A0A3P9CAN3"/>
<organism evidence="11 12">
    <name type="scientific">Maylandia zebra</name>
    <name type="common">zebra mbuna</name>
    <dbReference type="NCBI Taxonomy" id="106582"/>
    <lineage>
        <taxon>Eukaryota</taxon>
        <taxon>Metazoa</taxon>
        <taxon>Chordata</taxon>
        <taxon>Craniata</taxon>
        <taxon>Vertebrata</taxon>
        <taxon>Euteleostomi</taxon>
        <taxon>Actinopterygii</taxon>
        <taxon>Neopterygii</taxon>
        <taxon>Teleostei</taxon>
        <taxon>Neoteleostei</taxon>
        <taxon>Acanthomorphata</taxon>
        <taxon>Ovalentaria</taxon>
        <taxon>Cichlomorphae</taxon>
        <taxon>Cichliformes</taxon>
        <taxon>Cichlidae</taxon>
        <taxon>African cichlids</taxon>
        <taxon>Pseudocrenilabrinae</taxon>
        <taxon>Haplochromini</taxon>
        <taxon>Maylandia</taxon>
        <taxon>Maylandia zebra complex</taxon>
    </lineage>
</organism>
<feature type="compositionally biased region" description="Basic and acidic residues" evidence="7">
    <location>
        <begin position="94"/>
        <end position="114"/>
    </location>
</feature>
<sequence length="630" mass="72111">MTTPKEILLGTLEDLGRDDFEKFKWHLKNGSVEGLPAIPVSKLENAERTDIVDLMFDTYSINTSEVTKNLLGRLNRNDLLENLNKTIPEPTEVNDEHEVRQIETASRKPDRPETTIRQEDIFKLPPGRDKPIRTVLTMGVAGIGKTVLTQKFTLDWAEDKANQDIQFMFPFTFRELNLLKEDKFSLVELVHHIFTETKKAGIYIFEDFQVVFIFDGLDECRPPLDFHKTAILTDPRKSTSVDVLLINLIRGKLLPSARLWITTRPAAANKILCDIVDMVTEVRGFTDPQKEEYFRKRFGDSEQASSIISHIKTSRSLHIMCHIPVFCWITATVLEFVMKNKESQDLPKTLTELYLRLVLFHLKTKDIKYDETDSCRKIIESLGKLAFDQLQKGNLIFYKSDLTECGIDIRAASVYSGVFTQIFKADECHMFTGVVYCFVHLSIQEFFAALHVYLTFINSGVNLLKKQSPRFKIFQKTLTVKDFYQSAVDKALKSPNGHLDLFLRFLLGLSLQTNQDLLCMLTETGSSSQTNQETVQYIKKKLSGKLSAEKSINLFHCLNELDDRSLVEEIQQSLRSGRLSTDQLSPAQWSALVFILLSSDLDEFDLEKYSRSEKAFLKLLPVVKASKKVL</sequence>
<evidence type="ECO:0000256" key="2">
    <source>
        <dbReference type="ARBA" id="ARBA00022490"/>
    </source>
</evidence>
<dbReference type="PROSITE" id="PS50824">
    <property type="entry name" value="DAPIN"/>
    <property type="match status" value="1"/>
</dbReference>
<dbReference type="InterPro" id="IPR004020">
    <property type="entry name" value="DAPIN"/>
</dbReference>
<keyword evidence="3" id="KW-0433">Leucine-rich repeat</keyword>
<evidence type="ECO:0008006" key="13">
    <source>
        <dbReference type="Google" id="ProtNLM"/>
    </source>
</evidence>
<dbReference type="PROSITE" id="PS50837">
    <property type="entry name" value="NACHT"/>
    <property type="match status" value="1"/>
</dbReference>
<dbReference type="GO" id="GO:0005524">
    <property type="term" value="F:ATP binding"/>
    <property type="evidence" value="ECO:0007669"/>
    <property type="project" value="UniProtKB-KW"/>
</dbReference>
<keyword evidence="5" id="KW-0547">Nucleotide-binding</keyword>
<evidence type="ECO:0000256" key="4">
    <source>
        <dbReference type="ARBA" id="ARBA00022737"/>
    </source>
</evidence>
<dbReference type="GO" id="GO:0042981">
    <property type="term" value="P:regulation of apoptotic process"/>
    <property type="evidence" value="ECO:0007669"/>
    <property type="project" value="InterPro"/>
</dbReference>
<dbReference type="InterPro" id="IPR041075">
    <property type="entry name" value="NOD1/2_WH"/>
</dbReference>
<keyword evidence="4" id="KW-0677">Repeat</keyword>
<dbReference type="Pfam" id="PF02758">
    <property type="entry name" value="PYRIN"/>
    <property type="match status" value="1"/>
</dbReference>
<name>A0A3P9CAN3_9CICH</name>
<dbReference type="Pfam" id="PF14484">
    <property type="entry name" value="FISNA"/>
    <property type="match status" value="1"/>
</dbReference>